<dbReference type="Gene3D" id="2.30.180.10">
    <property type="entry name" value="FAS1 domain"/>
    <property type="match status" value="2"/>
</dbReference>
<evidence type="ECO:0000256" key="1">
    <source>
        <dbReference type="ARBA" id="ARBA00007843"/>
    </source>
</evidence>
<dbReference type="InterPro" id="IPR000782">
    <property type="entry name" value="FAS1_domain"/>
</dbReference>
<organism evidence="5 6">
    <name type="scientific">Tetracentron sinense</name>
    <name type="common">Spur-leaf</name>
    <dbReference type="NCBI Taxonomy" id="13715"/>
    <lineage>
        <taxon>Eukaryota</taxon>
        <taxon>Viridiplantae</taxon>
        <taxon>Streptophyta</taxon>
        <taxon>Embryophyta</taxon>
        <taxon>Tracheophyta</taxon>
        <taxon>Spermatophyta</taxon>
        <taxon>Magnoliopsida</taxon>
        <taxon>Trochodendrales</taxon>
        <taxon>Trochodendraceae</taxon>
        <taxon>Tetracentron</taxon>
    </lineage>
</organism>
<keyword evidence="3" id="KW-0732">Signal</keyword>
<dbReference type="PROSITE" id="PS50213">
    <property type="entry name" value="FAS1"/>
    <property type="match status" value="2"/>
</dbReference>
<protein>
    <recommendedName>
        <fullName evidence="4">FAS1 domain-containing protein</fullName>
    </recommendedName>
</protein>
<dbReference type="AlphaFoldDB" id="A0A835D4T0"/>
<dbReference type="EMBL" id="JABCRI010000018">
    <property type="protein sequence ID" value="KAF8390648.1"/>
    <property type="molecule type" value="Genomic_DNA"/>
</dbReference>
<dbReference type="Pfam" id="PF02469">
    <property type="entry name" value="Fasciclin"/>
    <property type="match status" value="2"/>
</dbReference>
<feature type="region of interest" description="Disordered" evidence="2">
    <location>
        <begin position="317"/>
        <end position="347"/>
    </location>
</feature>
<dbReference type="Proteomes" id="UP000655225">
    <property type="component" value="Unassembled WGS sequence"/>
</dbReference>
<name>A0A835D4T0_TETSI</name>
<evidence type="ECO:0000256" key="3">
    <source>
        <dbReference type="SAM" id="SignalP"/>
    </source>
</evidence>
<dbReference type="OMA" id="FFANMYY"/>
<dbReference type="OrthoDB" id="1893649at2759"/>
<comment type="similarity">
    <text evidence="1">Belongs to the fasciclin-like AGP family.</text>
</comment>
<dbReference type="SUPFAM" id="SSF82153">
    <property type="entry name" value="FAS1 domain"/>
    <property type="match status" value="2"/>
</dbReference>
<accession>A0A835D4T0</accession>
<dbReference type="SMART" id="SM00554">
    <property type="entry name" value="FAS1"/>
    <property type="match status" value="2"/>
</dbReference>
<comment type="caution">
    <text evidence="5">The sequence shown here is derived from an EMBL/GenBank/DDBJ whole genome shotgun (WGS) entry which is preliminary data.</text>
</comment>
<evidence type="ECO:0000313" key="5">
    <source>
        <dbReference type="EMBL" id="KAF8390648.1"/>
    </source>
</evidence>
<sequence>MATLLLTSLILFSFFTLSSPALPSSETILNAVEILSDSGFLSMALTLQLVSQTLIPQSSSPTIFSPSDAAFARSGQPPLILLQYHISPLKFSPENLKSLPFGTTIPTLLSNRSLIVTTSASEDQISINNVKINGSVIYDDGSLVIYGIDDFFDPEFQSPPDLAPEPSPSSTTGCTAPFLDNPSAFGFDSFISVADLLRSRGYSQMASFLDLQLRGFTDQTKLTIFAPVDEVIEEHSGNFSEYSSIFRPHVLPCRLTWSDLVEFDDGTILHTFLEGFTINITRSGDVLLLNGVPVIFPDMYYSDLLVVHGLRQMLTSQAKQEPTGDSFAGFNGNDEDRQPDYGEFGGP</sequence>
<gene>
    <name evidence="5" type="ORF">HHK36_025175</name>
</gene>
<feature type="domain" description="FAS1" evidence="4">
    <location>
        <begin position="171"/>
        <end position="314"/>
    </location>
</feature>
<feature type="chain" id="PRO_5032510771" description="FAS1 domain-containing protein" evidence="3">
    <location>
        <begin position="21"/>
        <end position="347"/>
    </location>
</feature>
<evidence type="ECO:0000313" key="6">
    <source>
        <dbReference type="Proteomes" id="UP000655225"/>
    </source>
</evidence>
<feature type="signal peptide" evidence="3">
    <location>
        <begin position="1"/>
        <end position="20"/>
    </location>
</feature>
<evidence type="ECO:0000256" key="2">
    <source>
        <dbReference type="SAM" id="MobiDB-lite"/>
    </source>
</evidence>
<evidence type="ECO:0000259" key="4">
    <source>
        <dbReference type="PROSITE" id="PS50213"/>
    </source>
</evidence>
<dbReference type="PANTHER" id="PTHR33985:SF17">
    <property type="entry name" value="FASCICLIN-LIKE ARABINOGALACTAN PROTEIN 20"/>
    <property type="match status" value="1"/>
</dbReference>
<keyword evidence="6" id="KW-1185">Reference proteome</keyword>
<dbReference type="InterPro" id="IPR052806">
    <property type="entry name" value="Fasciclin-like_AGP"/>
</dbReference>
<dbReference type="InterPro" id="IPR036378">
    <property type="entry name" value="FAS1_dom_sf"/>
</dbReference>
<proteinExistence type="inferred from homology"/>
<reference evidence="5 6" key="1">
    <citation type="submission" date="2020-04" db="EMBL/GenBank/DDBJ databases">
        <title>Plant Genome Project.</title>
        <authorList>
            <person name="Zhang R.-G."/>
        </authorList>
    </citation>
    <scope>NUCLEOTIDE SEQUENCE [LARGE SCALE GENOMIC DNA]</scope>
    <source>
        <strain evidence="5">YNK0</strain>
        <tissue evidence="5">Leaf</tissue>
    </source>
</reference>
<dbReference type="PANTHER" id="PTHR33985">
    <property type="entry name" value="OS02G0491300 PROTEIN-RELATED"/>
    <property type="match status" value="1"/>
</dbReference>
<feature type="domain" description="FAS1" evidence="4">
    <location>
        <begin position="25"/>
        <end position="144"/>
    </location>
</feature>